<evidence type="ECO:0000313" key="3">
    <source>
        <dbReference type="Proteomes" id="UP000197290"/>
    </source>
</evidence>
<dbReference type="InterPro" id="IPR029063">
    <property type="entry name" value="SAM-dependent_MTases_sf"/>
</dbReference>
<keyword evidence="3" id="KW-1185">Reference proteome</keyword>
<name>A0A245ZCX4_9SPHN</name>
<evidence type="ECO:0000256" key="1">
    <source>
        <dbReference type="SAM" id="MobiDB-lite"/>
    </source>
</evidence>
<dbReference type="EMBL" id="NBBI01000013">
    <property type="protein sequence ID" value="OWK27550.1"/>
    <property type="molecule type" value="Genomic_DNA"/>
</dbReference>
<dbReference type="RefSeq" id="WP_088368536.1">
    <property type="nucleotide sequence ID" value="NZ_NBBI01000013.1"/>
</dbReference>
<dbReference type="AlphaFoldDB" id="A0A245ZCX4"/>
<dbReference type="Proteomes" id="UP000197290">
    <property type="component" value="Unassembled WGS sequence"/>
</dbReference>
<reference evidence="2 3" key="1">
    <citation type="submission" date="2017-03" db="EMBL/GenBank/DDBJ databases">
        <title>Genome sequence of Sphingomonas dokdonensis DSM 21029.</title>
        <authorList>
            <person name="Poehlein A."/>
            <person name="Wuebbeler J.H."/>
            <person name="Steinbuechel A."/>
            <person name="Daniel R."/>
        </authorList>
    </citation>
    <scope>NUCLEOTIDE SEQUENCE [LARGE SCALE GENOMIC DNA]</scope>
    <source>
        <strain evidence="2 3">DSM 21029</strain>
    </source>
</reference>
<feature type="region of interest" description="Disordered" evidence="1">
    <location>
        <begin position="1"/>
        <end position="30"/>
    </location>
</feature>
<evidence type="ECO:0000313" key="2">
    <source>
        <dbReference type="EMBL" id="OWK27550.1"/>
    </source>
</evidence>
<dbReference type="OrthoDB" id="1079385at2"/>
<organism evidence="2 3">
    <name type="scientific">Sphingomonas dokdonensis</name>
    <dbReference type="NCBI Taxonomy" id="344880"/>
    <lineage>
        <taxon>Bacteria</taxon>
        <taxon>Pseudomonadati</taxon>
        <taxon>Pseudomonadota</taxon>
        <taxon>Alphaproteobacteria</taxon>
        <taxon>Sphingomonadales</taxon>
        <taxon>Sphingomonadaceae</taxon>
        <taxon>Sphingomonas</taxon>
    </lineage>
</organism>
<gene>
    <name evidence="2" type="ORF">SPDO_32330</name>
</gene>
<comment type="caution">
    <text evidence="2">The sequence shown here is derived from an EMBL/GenBank/DDBJ whole genome shotgun (WGS) entry which is preliminary data.</text>
</comment>
<accession>A0A245ZCX4</accession>
<dbReference type="SUPFAM" id="SSF53335">
    <property type="entry name" value="S-adenosyl-L-methionine-dependent methyltransferases"/>
    <property type="match status" value="1"/>
</dbReference>
<protein>
    <submittedName>
        <fullName evidence="2">Uncharacterized protein</fullName>
    </submittedName>
</protein>
<proteinExistence type="predicted"/>
<sequence length="208" mass="23295">MSLKPLSEEAGAAFSRAQVPDPANRETHDFYPTWPAATRALLRVERFEGSIWEPACGDGAMSRELEAAGYRVVSTDLIDRGFGEGGRDFLAEWSPQAPNVVTNPPFRWAVEFVDRALVLTSPDRPGNLMRGKVALFLRLAFLEGQDRGAWFPTTPLARVWVMSRRVPMGRGRVADEKTDKGVIAFAWFVWEHGHEGRPVLGWLDWKSA</sequence>